<reference evidence="2 3" key="1">
    <citation type="submission" date="2010-08" db="EMBL/GenBank/DDBJ databases">
        <authorList>
            <person name="Durkin A.S."/>
            <person name="Madupu R."/>
            <person name="Torralba M."/>
            <person name="Gillis M."/>
            <person name="Methe B."/>
            <person name="Sutton G."/>
            <person name="Nelson K.E."/>
        </authorList>
    </citation>
    <scope>NUCLEOTIDE SEQUENCE [LARGE SCALE GENOMIC DNA]</scope>
    <source>
        <strain evidence="2 3">PB189-T1-4</strain>
    </source>
</reference>
<comment type="caution">
    <text evidence="2">The sequence shown here is derived from an EMBL/GenBank/DDBJ whole genome shotgun (WGS) entry which is preliminary data.</text>
</comment>
<dbReference type="EMBL" id="AEDQ01000007">
    <property type="protein sequence ID" value="EFL44649.1"/>
    <property type="molecule type" value="Genomic_DNA"/>
</dbReference>
<evidence type="ECO:0000256" key="1">
    <source>
        <dbReference type="SAM" id="Phobius"/>
    </source>
</evidence>
<name>A0ABN0B1K2_9ACTN</name>
<proteinExistence type="predicted"/>
<accession>A0ABN0B1K2</accession>
<organism evidence="2 3">
    <name type="scientific">Fannyhessea vaginae PB189-T1-4</name>
    <dbReference type="NCBI Taxonomy" id="866774"/>
    <lineage>
        <taxon>Bacteria</taxon>
        <taxon>Bacillati</taxon>
        <taxon>Actinomycetota</taxon>
        <taxon>Coriobacteriia</taxon>
        <taxon>Coriobacteriales</taxon>
        <taxon>Atopobiaceae</taxon>
        <taxon>Fannyhessea</taxon>
    </lineage>
</organism>
<evidence type="ECO:0000313" key="3">
    <source>
        <dbReference type="Proteomes" id="UP000004431"/>
    </source>
</evidence>
<evidence type="ECO:0000313" key="2">
    <source>
        <dbReference type="EMBL" id="EFL44649.1"/>
    </source>
</evidence>
<dbReference type="Proteomes" id="UP000004431">
    <property type="component" value="Unassembled WGS sequence"/>
</dbReference>
<protein>
    <submittedName>
        <fullName evidence="2">Uncharacterized protein</fullName>
    </submittedName>
</protein>
<feature type="transmembrane region" description="Helical" evidence="1">
    <location>
        <begin position="66"/>
        <end position="88"/>
    </location>
</feature>
<keyword evidence="3" id="KW-1185">Reference proteome</keyword>
<gene>
    <name evidence="2" type="ORF">HMPREF9248_0019</name>
</gene>
<keyword evidence="1" id="KW-0812">Transmembrane</keyword>
<keyword evidence="1" id="KW-0472">Membrane</keyword>
<sequence>MYKSPLNAPFCDFCKTAHSLLFRLLCFEQQTQAALKQASESCFDLEFRESALHNQNCVRLLYINSVLMRLFTGYSVLTCQSMVFVQFLPKNRPKNKTRAG</sequence>
<keyword evidence="1" id="KW-1133">Transmembrane helix</keyword>